<dbReference type="EMBL" id="JACJVR010000019">
    <property type="protein sequence ID" value="MBB6690968.1"/>
    <property type="molecule type" value="Genomic_DNA"/>
</dbReference>
<comment type="caution">
    <text evidence="2">The sequence shown here is derived from an EMBL/GenBank/DDBJ whole genome shotgun (WGS) entry which is preliminary data.</text>
</comment>
<keyword evidence="2" id="KW-0121">Carboxypeptidase</keyword>
<evidence type="ECO:0000259" key="1">
    <source>
        <dbReference type="Pfam" id="PF02557"/>
    </source>
</evidence>
<dbReference type="InterPro" id="IPR052179">
    <property type="entry name" value="DD-CPase-like"/>
</dbReference>
<keyword evidence="3" id="KW-1185">Reference proteome</keyword>
<organism evidence="2 3">
    <name type="scientific">Cohnella xylanilytica</name>
    <dbReference type="NCBI Taxonomy" id="557555"/>
    <lineage>
        <taxon>Bacteria</taxon>
        <taxon>Bacillati</taxon>
        <taxon>Bacillota</taxon>
        <taxon>Bacilli</taxon>
        <taxon>Bacillales</taxon>
        <taxon>Paenibacillaceae</taxon>
        <taxon>Cohnella</taxon>
    </lineage>
</organism>
<proteinExistence type="predicted"/>
<accession>A0A841TVA2</accession>
<dbReference type="PANTHER" id="PTHR34385">
    <property type="entry name" value="D-ALANYL-D-ALANINE CARBOXYPEPTIDASE"/>
    <property type="match status" value="1"/>
</dbReference>
<dbReference type="AlphaFoldDB" id="A0A841TVA2"/>
<dbReference type="Pfam" id="PF02557">
    <property type="entry name" value="VanY"/>
    <property type="match status" value="1"/>
</dbReference>
<dbReference type="PANTHER" id="PTHR34385:SF1">
    <property type="entry name" value="PEPTIDOGLYCAN L-ALANYL-D-GLUTAMATE ENDOPEPTIDASE CWLK"/>
    <property type="match status" value="1"/>
</dbReference>
<dbReference type="InterPro" id="IPR009045">
    <property type="entry name" value="Zn_M74/Hedgehog-like"/>
</dbReference>
<evidence type="ECO:0000313" key="3">
    <source>
        <dbReference type="Proteomes" id="UP000553776"/>
    </source>
</evidence>
<dbReference type="Gene3D" id="3.30.1380.10">
    <property type="match status" value="1"/>
</dbReference>
<name>A0A841TVA2_9BACL</name>
<dbReference type="Proteomes" id="UP000553776">
    <property type="component" value="Unassembled WGS sequence"/>
</dbReference>
<sequence length="284" mass="31151">MRELIVMEGRPAAGKRMTVRLGRENQYAGHLALVNSRHPVRSAEPKLADVTPFGVRQASSPEEPRIRLERTCLQRLSALLNACGGRETIAVVSGYRSKEAQAKLYADSVRENGEAFTARYVALPGASEHQTGLAVDVGLYRPGIDYVTPSFPDEGVCAEFRRLAAKFGFIRRYSADKTDKTGIADEPWHYRYVGYPHSELMDREGLCLEEYTEIVRRHAFGTRHLYAEDGTGTYEIYGVPAEEDIAEVPVPGAGEAGWRLSGNNAGGFVVTAFYPAAAGRAAHG</sequence>
<reference evidence="2 3" key="1">
    <citation type="submission" date="2020-08" db="EMBL/GenBank/DDBJ databases">
        <title>Cohnella phylogeny.</title>
        <authorList>
            <person name="Dunlap C."/>
        </authorList>
    </citation>
    <scope>NUCLEOTIDE SEQUENCE [LARGE SCALE GENOMIC DNA]</scope>
    <source>
        <strain evidence="2 3">DSM 25239</strain>
    </source>
</reference>
<dbReference type="Gene3D" id="3.30.200.180">
    <property type="match status" value="1"/>
</dbReference>
<feature type="domain" description="D-alanyl-D-alanine carboxypeptidase-like core" evidence="1">
    <location>
        <begin position="66"/>
        <end position="194"/>
    </location>
</feature>
<keyword evidence="2" id="KW-0378">Hydrolase</keyword>
<dbReference type="RefSeq" id="WP_185134956.1">
    <property type="nucleotide sequence ID" value="NZ_BORM01000017.1"/>
</dbReference>
<gene>
    <name evidence="2" type="ORF">H7B90_06070</name>
</gene>
<dbReference type="GO" id="GO:0006508">
    <property type="term" value="P:proteolysis"/>
    <property type="evidence" value="ECO:0007669"/>
    <property type="project" value="InterPro"/>
</dbReference>
<dbReference type="GO" id="GO:0004180">
    <property type="term" value="F:carboxypeptidase activity"/>
    <property type="evidence" value="ECO:0007669"/>
    <property type="project" value="UniProtKB-KW"/>
</dbReference>
<keyword evidence="2" id="KW-0645">Protease</keyword>
<protein>
    <submittedName>
        <fullName evidence="2">D-alanyl-D-alanine carboxypeptidase family protein</fullName>
    </submittedName>
</protein>
<evidence type="ECO:0000313" key="2">
    <source>
        <dbReference type="EMBL" id="MBB6690968.1"/>
    </source>
</evidence>
<dbReference type="SUPFAM" id="SSF55166">
    <property type="entry name" value="Hedgehog/DD-peptidase"/>
    <property type="match status" value="1"/>
</dbReference>
<dbReference type="InterPro" id="IPR003709">
    <property type="entry name" value="VanY-like_core_dom"/>
</dbReference>